<evidence type="ECO:0000256" key="1">
    <source>
        <dbReference type="SAM" id="MobiDB-lite"/>
    </source>
</evidence>
<feature type="compositionally biased region" description="Polar residues" evidence="1">
    <location>
        <begin position="1"/>
        <end position="18"/>
    </location>
</feature>
<keyword evidence="3" id="KW-1185">Reference proteome</keyword>
<reference evidence="3" key="1">
    <citation type="journal article" date="2013" name="Science">
        <title>The Amborella genome and the evolution of flowering plants.</title>
        <authorList>
            <consortium name="Amborella Genome Project"/>
        </authorList>
    </citation>
    <scope>NUCLEOTIDE SEQUENCE [LARGE SCALE GENOMIC DNA]</scope>
</reference>
<accession>W1NMG3</accession>
<dbReference type="EMBL" id="KI397142">
    <property type="protein sequence ID" value="ERM96658.1"/>
    <property type="molecule type" value="Genomic_DNA"/>
</dbReference>
<evidence type="ECO:0000313" key="3">
    <source>
        <dbReference type="Proteomes" id="UP000017836"/>
    </source>
</evidence>
<sequence length="207" mass="22161">MTRPSVNVKNSARLSMNVDSEGVRHSSAPQGTPSSTADLLFPNPGIEDGSRQVGFATHFTERVMMKGCDVGGTSVGSLNQLGGGPSFPKLSTFPKLQATSLKAVDEALQKLCWLLLTAIVVTVGHHLRSKVALQFVLVVLGKMYPLMHRRASRKGRPCQRSSVNPLKINPLAIGLVDEVQEQVVLEDGEYTPRVGVNGTFASSYGGC</sequence>
<proteinExistence type="predicted"/>
<gene>
    <name evidence="2" type="ORF">AMTR_s00001p00272510</name>
</gene>
<organism evidence="2 3">
    <name type="scientific">Amborella trichopoda</name>
    <dbReference type="NCBI Taxonomy" id="13333"/>
    <lineage>
        <taxon>Eukaryota</taxon>
        <taxon>Viridiplantae</taxon>
        <taxon>Streptophyta</taxon>
        <taxon>Embryophyta</taxon>
        <taxon>Tracheophyta</taxon>
        <taxon>Spermatophyta</taxon>
        <taxon>Magnoliopsida</taxon>
        <taxon>Amborellales</taxon>
        <taxon>Amborellaceae</taxon>
        <taxon>Amborella</taxon>
    </lineage>
</organism>
<dbReference type="AlphaFoldDB" id="W1NMG3"/>
<feature type="region of interest" description="Disordered" evidence="1">
    <location>
        <begin position="1"/>
        <end position="38"/>
    </location>
</feature>
<dbReference type="HOGENOM" id="CLU_1327938_0_0_1"/>
<dbReference type="Gramene" id="ERM96658">
    <property type="protein sequence ID" value="ERM96658"/>
    <property type="gene ID" value="AMTR_s00001p00272510"/>
</dbReference>
<feature type="compositionally biased region" description="Polar residues" evidence="1">
    <location>
        <begin position="27"/>
        <end position="37"/>
    </location>
</feature>
<name>W1NMG3_AMBTC</name>
<evidence type="ECO:0000313" key="2">
    <source>
        <dbReference type="EMBL" id="ERM96658.1"/>
    </source>
</evidence>
<protein>
    <submittedName>
        <fullName evidence="2">Uncharacterized protein</fullName>
    </submittedName>
</protein>
<dbReference type="Proteomes" id="UP000017836">
    <property type="component" value="Unassembled WGS sequence"/>
</dbReference>